<organism evidence="7 8">
    <name type="scientific">Ascoidea rubescens DSM 1968</name>
    <dbReference type="NCBI Taxonomy" id="1344418"/>
    <lineage>
        <taxon>Eukaryota</taxon>
        <taxon>Fungi</taxon>
        <taxon>Dikarya</taxon>
        <taxon>Ascomycota</taxon>
        <taxon>Saccharomycotina</taxon>
        <taxon>Saccharomycetes</taxon>
        <taxon>Ascoideaceae</taxon>
        <taxon>Ascoidea</taxon>
    </lineage>
</organism>
<proteinExistence type="inferred from homology"/>
<keyword evidence="3" id="KW-0498">Mitosis</keyword>
<evidence type="ECO:0000313" key="7">
    <source>
        <dbReference type="EMBL" id="ODV60769.1"/>
    </source>
</evidence>
<dbReference type="Pfam" id="PF05839">
    <property type="entry name" value="Apc13p"/>
    <property type="match status" value="1"/>
</dbReference>
<evidence type="ECO:0000256" key="4">
    <source>
        <dbReference type="ARBA" id="ARBA00022786"/>
    </source>
</evidence>
<dbReference type="GO" id="GO:0005680">
    <property type="term" value="C:anaphase-promoting complex"/>
    <property type="evidence" value="ECO:0007669"/>
    <property type="project" value="InterPro"/>
</dbReference>
<dbReference type="EMBL" id="KV454481">
    <property type="protein sequence ID" value="ODV60769.1"/>
    <property type="molecule type" value="Genomic_DNA"/>
</dbReference>
<evidence type="ECO:0000256" key="3">
    <source>
        <dbReference type="ARBA" id="ARBA00022776"/>
    </source>
</evidence>
<protein>
    <submittedName>
        <fullName evidence="7">Uncharacterized protein</fullName>
    </submittedName>
</protein>
<dbReference type="AlphaFoldDB" id="A0A1D2VGP1"/>
<evidence type="ECO:0000256" key="5">
    <source>
        <dbReference type="ARBA" id="ARBA00023306"/>
    </source>
</evidence>
<dbReference type="InterPro" id="IPR008401">
    <property type="entry name" value="Apc13"/>
</dbReference>
<dbReference type="RefSeq" id="XP_020047076.1">
    <property type="nucleotide sequence ID" value="XM_020191818.1"/>
</dbReference>
<dbReference type="InParanoid" id="A0A1D2VGP1"/>
<dbReference type="Proteomes" id="UP000095038">
    <property type="component" value="Unassembled WGS sequence"/>
</dbReference>
<evidence type="ECO:0000313" key="8">
    <source>
        <dbReference type="Proteomes" id="UP000095038"/>
    </source>
</evidence>
<accession>A0A1D2VGP1</accession>
<reference evidence="8" key="1">
    <citation type="submission" date="2016-05" db="EMBL/GenBank/DDBJ databases">
        <title>Comparative genomics of biotechnologically important yeasts.</title>
        <authorList>
            <consortium name="DOE Joint Genome Institute"/>
            <person name="Riley R."/>
            <person name="Haridas S."/>
            <person name="Wolfe K.H."/>
            <person name="Lopes M.R."/>
            <person name="Hittinger C.T."/>
            <person name="Goker M."/>
            <person name="Salamov A."/>
            <person name="Wisecaver J."/>
            <person name="Long T.M."/>
            <person name="Aerts A.L."/>
            <person name="Barry K."/>
            <person name="Choi C."/>
            <person name="Clum A."/>
            <person name="Coughlan A.Y."/>
            <person name="Deshpande S."/>
            <person name="Douglass A.P."/>
            <person name="Hanson S.J."/>
            <person name="Klenk H.-P."/>
            <person name="Labutti K."/>
            <person name="Lapidus A."/>
            <person name="Lindquist E."/>
            <person name="Lipzen A."/>
            <person name="Meier-Kolthoff J.P."/>
            <person name="Ohm R.A."/>
            <person name="Otillar R.P."/>
            <person name="Pangilinan J."/>
            <person name="Peng Y."/>
            <person name="Rokas A."/>
            <person name="Rosa C.A."/>
            <person name="Scheuner C."/>
            <person name="Sibirny A.A."/>
            <person name="Slot J.C."/>
            <person name="Stielow J.B."/>
            <person name="Sun H."/>
            <person name="Kurtzman C.P."/>
            <person name="Blackwell M."/>
            <person name="Grigoriev I.V."/>
            <person name="Jeffries T.W."/>
        </authorList>
    </citation>
    <scope>NUCLEOTIDE SEQUENCE [LARGE SCALE GENOMIC DNA]</scope>
    <source>
        <strain evidence="8">DSM 1968</strain>
    </source>
</reference>
<evidence type="ECO:0000256" key="6">
    <source>
        <dbReference type="SAM" id="MobiDB-lite"/>
    </source>
</evidence>
<evidence type="ECO:0000256" key="2">
    <source>
        <dbReference type="ARBA" id="ARBA00022618"/>
    </source>
</evidence>
<sequence length="271" mass="30392">MPRDSQLSYLHLQHSHHVLYMTEWAKDTIPYDDVDISDSYLTNQLFSSANDAHDTLPDSNNDAHDDDELYNANFNSQFLKNQVFGSSNSIHNSRKRNRRLWKDLDLQRFVAINNTSTTSTKAIAGTSNATGANNSNSNSDNNTSNNPNIDPSIGLSIAGFNNFNADYDEFVHLPYNDDNLSDFNAANLRVVTFDHTILDRFTPAIDNDDTIIENNESSINLNNVDSHIHTLRNFNRNLNPNLNLNDIDTDTDLDSNLNNDILDSSPLAGSP</sequence>
<keyword evidence="8" id="KW-1185">Reference proteome</keyword>
<dbReference type="GeneID" id="30965454"/>
<feature type="region of interest" description="Disordered" evidence="6">
    <location>
        <begin position="123"/>
        <end position="147"/>
    </location>
</feature>
<evidence type="ECO:0000256" key="1">
    <source>
        <dbReference type="ARBA" id="ARBA00006940"/>
    </source>
</evidence>
<dbReference type="GO" id="GO:0051301">
    <property type="term" value="P:cell division"/>
    <property type="evidence" value="ECO:0007669"/>
    <property type="project" value="UniProtKB-KW"/>
</dbReference>
<keyword evidence="4" id="KW-0833">Ubl conjugation pathway</keyword>
<name>A0A1D2VGP1_9ASCO</name>
<comment type="similarity">
    <text evidence="1">Belongs to the APC13 family.</text>
</comment>
<keyword evidence="5" id="KW-0131">Cell cycle</keyword>
<gene>
    <name evidence="7" type="ORF">ASCRUDRAFT_70640</name>
</gene>
<keyword evidence="2" id="KW-0132">Cell division</keyword>